<name>A0A6S7AXG1_9BURK</name>
<proteinExistence type="predicted"/>
<accession>A0A6S7AXG1</accession>
<keyword evidence="2" id="KW-1185">Reference proteome</keyword>
<evidence type="ECO:0000313" key="1">
    <source>
        <dbReference type="EMBL" id="CAB3780228.1"/>
    </source>
</evidence>
<protein>
    <submittedName>
        <fullName evidence="1">Uncharacterized protein</fullName>
    </submittedName>
</protein>
<dbReference type="Proteomes" id="UP000494115">
    <property type="component" value="Unassembled WGS sequence"/>
</dbReference>
<reference evidence="1 2" key="1">
    <citation type="submission" date="2020-04" db="EMBL/GenBank/DDBJ databases">
        <authorList>
            <person name="De Canck E."/>
        </authorList>
    </citation>
    <scope>NUCLEOTIDE SEQUENCE [LARGE SCALE GENOMIC DNA]</scope>
    <source>
        <strain evidence="1 2">LMG 28138</strain>
    </source>
</reference>
<dbReference type="EMBL" id="CADIKM010000003">
    <property type="protein sequence ID" value="CAB3780228.1"/>
    <property type="molecule type" value="Genomic_DNA"/>
</dbReference>
<dbReference type="AlphaFoldDB" id="A0A6S7AXG1"/>
<organism evidence="1 2">
    <name type="scientific">Pararobbsia alpina</name>
    <dbReference type="NCBI Taxonomy" id="621374"/>
    <lineage>
        <taxon>Bacteria</taxon>
        <taxon>Pseudomonadati</taxon>
        <taxon>Pseudomonadota</taxon>
        <taxon>Betaproteobacteria</taxon>
        <taxon>Burkholderiales</taxon>
        <taxon>Burkholderiaceae</taxon>
        <taxon>Pararobbsia</taxon>
    </lineage>
</organism>
<gene>
    <name evidence="1" type="ORF">LMG28138_00994</name>
</gene>
<dbReference type="RefSeq" id="WP_246257008.1">
    <property type="nucleotide sequence ID" value="NZ_CADIKM010000003.1"/>
</dbReference>
<evidence type="ECO:0000313" key="2">
    <source>
        <dbReference type="Proteomes" id="UP000494115"/>
    </source>
</evidence>
<sequence length="309" mass="34901">MQFVCLRYDIAEAWLRLTQEADSCVGESAAGVITQRDQHNSTGRTMSAAFRRYVGIDYSGARTPTDGLKGLRVYIAHAENEAPVEVLPPPGPRKYWSRRGVATWLADRLNEDIPTIVGVDHGFSFPLRYFEVHQLEPEWYAFLEDFQTHWPTDAEHVYVDFVRDGLAGNGSARQGSPRWRRITEERCKAKSVFHFDVQGSVAKSTHSGIPWLLYLHRRLADKVHFWPFDGWDVPSGRSAIVEAYPSMWRRGLAAPENMTGDQYDAYTVAAWLRLADLDGRLQSALHPPLTASERTVAQVEGWIIEVGAG</sequence>